<evidence type="ECO:0000256" key="1">
    <source>
        <dbReference type="SAM" id="SignalP"/>
    </source>
</evidence>
<dbReference type="PROSITE" id="PS51009">
    <property type="entry name" value="CYTCII"/>
    <property type="match status" value="1"/>
</dbReference>
<dbReference type="EMBL" id="OBEL01000006">
    <property type="protein sequence ID" value="SNZ20915.1"/>
    <property type="molecule type" value="Genomic_DNA"/>
</dbReference>
<dbReference type="GO" id="GO:0022900">
    <property type="term" value="P:electron transport chain"/>
    <property type="evidence" value="ECO:0007669"/>
    <property type="project" value="InterPro"/>
</dbReference>
<reference evidence="2 3" key="1">
    <citation type="submission" date="2017-09" db="EMBL/GenBank/DDBJ databases">
        <authorList>
            <person name="Ehlers B."/>
            <person name="Leendertz F.H."/>
        </authorList>
    </citation>
    <scope>NUCLEOTIDE SEQUENCE [LARGE SCALE GENOMIC DNA]</scope>
    <source>
        <strain evidence="2 3">DSM 18289</strain>
    </source>
</reference>
<name>A0A285PGS0_9HYPH</name>
<dbReference type="RefSeq" id="WP_210200952.1">
    <property type="nucleotide sequence ID" value="NZ_OBEL01000006.1"/>
</dbReference>
<dbReference type="Pfam" id="PF01322">
    <property type="entry name" value="Cytochrom_C_2"/>
    <property type="match status" value="1"/>
</dbReference>
<dbReference type="GO" id="GO:0009055">
    <property type="term" value="F:electron transfer activity"/>
    <property type="evidence" value="ECO:0007669"/>
    <property type="project" value="InterPro"/>
</dbReference>
<feature type="signal peptide" evidence="1">
    <location>
        <begin position="1"/>
        <end position="20"/>
    </location>
</feature>
<gene>
    <name evidence="2" type="ORF">SAMN06265368_4028</name>
</gene>
<dbReference type="Proteomes" id="UP000219439">
    <property type="component" value="Unassembled WGS sequence"/>
</dbReference>
<dbReference type="GO" id="GO:0020037">
    <property type="term" value="F:heme binding"/>
    <property type="evidence" value="ECO:0007669"/>
    <property type="project" value="InterPro"/>
</dbReference>
<dbReference type="AlphaFoldDB" id="A0A285PGS0"/>
<organism evidence="2 3">
    <name type="scientific">Cohaesibacter gelatinilyticus</name>
    <dbReference type="NCBI Taxonomy" id="372072"/>
    <lineage>
        <taxon>Bacteria</taxon>
        <taxon>Pseudomonadati</taxon>
        <taxon>Pseudomonadota</taxon>
        <taxon>Alphaproteobacteria</taxon>
        <taxon>Hyphomicrobiales</taxon>
        <taxon>Cohaesibacteraceae</taxon>
    </lineage>
</organism>
<dbReference type="Gene3D" id="1.20.120.10">
    <property type="entry name" value="Cytochrome c/b562"/>
    <property type="match status" value="1"/>
</dbReference>
<evidence type="ECO:0000313" key="3">
    <source>
        <dbReference type="Proteomes" id="UP000219439"/>
    </source>
</evidence>
<dbReference type="InterPro" id="IPR010980">
    <property type="entry name" value="Cyt_c/b562"/>
</dbReference>
<feature type="chain" id="PRO_5013375355" evidence="1">
    <location>
        <begin position="21"/>
        <end position="202"/>
    </location>
</feature>
<sequence length="202" mass="21219">MNKFLIYTAVALMVSASAYAPVPVLAHGGATGIVKERMDAMGMMGKAVKALKGMMQGKAAYNADLVRKQSAVIKQHSGEALIKGFPEGSTQMPSEAKNEIWMDWERFSSLAEQLGTYAGALEMAADNGLMKDAAKGQSMGTMMGVAASASMGKDMMGKAMGVMGGGAMDAAALAKMPADAVFTKMVQVCSACHTDFRLEKKK</sequence>
<accession>A0A285PGS0</accession>
<dbReference type="InterPro" id="IPR002321">
    <property type="entry name" value="Cyt_c_II"/>
</dbReference>
<keyword evidence="3" id="KW-1185">Reference proteome</keyword>
<evidence type="ECO:0000313" key="2">
    <source>
        <dbReference type="EMBL" id="SNZ20915.1"/>
    </source>
</evidence>
<dbReference type="GO" id="GO:0005506">
    <property type="term" value="F:iron ion binding"/>
    <property type="evidence" value="ECO:0007669"/>
    <property type="project" value="InterPro"/>
</dbReference>
<proteinExistence type="predicted"/>
<protein>
    <submittedName>
        <fullName evidence="2">Cytochrome C</fullName>
    </submittedName>
</protein>
<keyword evidence="1" id="KW-0732">Signal</keyword>
<dbReference type="SUPFAM" id="SSF47175">
    <property type="entry name" value="Cytochromes"/>
    <property type="match status" value="1"/>
</dbReference>